<evidence type="ECO:0000256" key="4">
    <source>
        <dbReference type="ARBA" id="ARBA00023172"/>
    </source>
</evidence>
<dbReference type="InterPro" id="IPR010998">
    <property type="entry name" value="Integrase_recombinase_N"/>
</dbReference>
<dbReference type="PROSITE" id="PS51900">
    <property type="entry name" value="CB"/>
    <property type="match status" value="1"/>
</dbReference>
<gene>
    <name evidence="8" type="ORF">H9659_12340</name>
</gene>
<dbReference type="SUPFAM" id="SSF56349">
    <property type="entry name" value="DNA breaking-rejoining enzymes"/>
    <property type="match status" value="1"/>
</dbReference>
<accession>A0ABR8PLX1</accession>
<dbReference type="PROSITE" id="PS51898">
    <property type="entry name" value="TYR_RECOMBINASE"/>
    <property type="match status" value="1"/>
</dbReference>
<keyword evidence="4" id="KW-0233">DNA recombination</keyword>
<evidence type="ECO:0000259" key="7">
    <source>
        <dbReference type="PROSITE" id="PS51900"/>
    </source>
</evidence>
<dbReference type="EMBL" id="JACSQY010000010">
    <property type="protein sequence ID" value="MBD7909115.1"/>
    <property type="molecule type" value="Genomic_DNA"/>
</dbReference>
<dbReference type="InterPro" id="IPR013762">
    <property type="entry name" value="Integrase-like_cat_sf"/>
</dbReference>
<feature type="domain" description="Tyr recombinase" evidence="6">
    <location>
        <begin position="109"/>
        <end position="290"/>
    </location>
</feature>
<keyword evidence="9" id="KW-1185">Reference proteome</keyword>
<protein>
    <submittedName>
        <fullName evidence="8">Tyrosine-type recombinase/integrase</fullName>
    </submittedName>
</protein>
<dbReference type="RefSeq" id="WP_191690987.1">
    <property type="nucleotide sequence ID" value="NZ_JACSQY010000010.1"/>
</dbReference>
<reference evidence="8 9" key="1">
    <citation type="submission" date="2020-08" db="EMBL/GenBank/DDBJ databases">
        <title>A Genomic Blueprint of the Chicken Gut Microbiome.</title>
        <authorList>
            <person name="Gilroy R."/>
            <person name="Ravi A."/>
            <person name="Getino M."/>
            <person name="Pursley I."/>
            <person name="Horton D.L."/>
            <person name="Alikhan N.-F."/>
            <person name="Baker D."/>
            <person name="Gharbi K."/>
            <person name="Hall N."/>
            <person name="Watson M."/>
            <person name="Adriaenssens E.M."/>
            <person name="Foster-Nyarko E."/>
            <person name="Jarju S."/>
            <person name="Secka A."/>
            <person name="Antonio M."/>
            <person name="Oren A."/>
            <person name="Chaudhuri R."/>
            <person name="La Ragione R.M."/>
            <person name="Hildebrand F."/>
            <person name="Pallen M.J."/>
        </authorList>
    </citation>
    <scope>NUCLEOTIDE SEQUENCE [LARGE SCALE GENOMIC DNA]</scope>
    <source>
        <strain evidence="8 9">Sa3CUA8</strain>
    </source>
</reference>
<dbReference type="InterPro" id="IPR044068">
    <property type="entry name" value="CB"/>
</dbReference>
<evidence type="ECO:0000256" key="1">
    <source>
        <dbReference type="ARBA" id="ARBA00008857"/>
    </source>
</evidence>
<dbReference type="InterPro" id="IPR004107">
    <property type="entry name" value="Integrase_SAM-like_N"/>
</dbReference>
<name>A0ABR8PLX1_9BACL</name>
<evidence type="ECO:0000313" key="9">
    <source>
        <dbReference type="Proteomes" id="UP000659496"/>
    </source>
</evidence>
<organism evidence="8 9">
    <name type="scientific">Sporosarcina gallistercoris</name>
    <dbReference type="NCBI Taxonomy" id="2762245"/>
    <lineage>
        <taxon>Bacteria</taxon>
        <taxon>Bacillati</taxon>
        <taxon>Bacillota</taxon>
        <taxon>Bacilli</taxon>
        <taxon>Bacillales</taxon>
        <taxon>Caryophanaceae</taxon>
        <taxon>Sporosarcina</taxon>
    </lineage>
</organism>
<dbReference type="Pfam" id="PF00589">
    <property type="entry name" value="Phage_integrase"/>
    <property type="match status" value="1"/>
</dbReference>
<dbReference type="InterPro" id="IPR050090">
    <property type="entry name" value="Tyrosine_recombinase_XerCD"/>
</dbReference>
<evidence type="ECO:0000256" key="2">
    <source>
        <dbReference type="ARBA" id="ARBA00022908"/>
    </source>
</evidence>
<evidence type="ECO:0000313" key="8">
    <source>
        <dbReference type="EMBL" id="MBD7909115.1"/>
    </source>
</evidence>
<keyword evidence="3 5" id="KW-0238">DNA-binding</keyword>
<comment type="similarity">
    <text evidence="1">Belongs to the 'phage' integrase family.</text>
</comment>
<proteinExistence type="inferred from homology"/>
<comment type="caution">
    <text evidence="8">The sequence shown here is derived from an EMBL/GenBank/DDBJ whole genome shotgun (WGS) entry which is preliminary data.</text>
</comment>
<dbReference type="Gene3D" id="1.10.443.10">
    <property type="entry name" value="Intergrase catalytic core"/>
    <property type="match status" value="1"/>
</dbReference>
<dbReference type="Gene3D" id="1.10.150.130">
    <property type="match status" value="1"/>
</dbReference>
<dbReference type="PANTHER" id="PTHR30349:SF41">
    <property type="entry name" value="INTEGRASE_RECOMBINASE PROTEIN MJ0367-RELATED"/>
    <property type="match status" value="1"/>
</dbReference>
<dbReference type="InterPro" id="IPR002104">
    <property type="entry name" value="Integrase_catalytic"/>
</dbReference>
<dbReference type="Pfam" id="PF02899">
    <property type="entry name" value="Phage_int_SAM_1"/>
    <property type="match status" value="1"/>
</dbReference>
<dbReference type="PANTHER" id="PTHR30349">
    <property type="entry name" value="PHAGE INTEGRASE-RELATED"/>
    <property type="match status" value="1"/>
</dbReference>
<dbReference type="InterPro" id="IPR011010">
    <property type="entry name" value="DNA_brk_join_enz"/>
</dbReference>
<evidence type="ECO:0000256" key="5">
    <source>
        <dbReference type="PROSITE-ProRule" id="PRU01248"/>
    </source>
</evidence>
<evidence type="ECO:0000259" key="6">
    <source>
        <dbReference type="PROSITE" id="PS51898"/>
    </source>
</evidence>
<evidence type="ECO:0000256" key="3">
    <source>
        <dbReference type="ARBA" id="ARBA00023125"/>
    </source>
</evidence>
<dbReference type="Proteomes" id="UP000659496">
    <property type="component" value="Unassembled WGS sequence"/>
</dbReference>
<feature type="domain" description="Core-binding (CB)" evidence="7">
    <location>
        <begin position="1"/>
        <end position="84"/>
    </location>
</feature>
<dbReference type="CDD" id="cd00397">
    <property type="entry name" value="DNA_BRE_C"/>
    <property type="match status" value="1"/>
</dbReference>
<keyword evidence="2" id="KW-0229">DNA integration</keyword>
<sequence>MQSTIEAFEQWLFEEGRAPRTIESYVSDVKGFQQFLKEKTAGEEQPLSRFSFVRFKEHLIQKNFAVATINKKVNSLKVYNDFLRTTGALSESIIVLKRDKIHIAAGSEAAVTSLSEEQVEQLLFFVENRNKVSARNKLIVYLMLYTGVRVSELVSIKLSDIDFLTSHLQVIGKGGKRREIGLKSEVLRLVRGYIKEERSASVFHQSDYLLVSQRAEKMHRDAVRNWLAKISDELGFRLHPHIFRHTFCTRLLKKGVDLTTVSKLAGHSTVNMTAKFYIQTTREEKMDAINRL</sequence>